<evidence type="ECO:0000256" key="1">
    <source>
        <dbReference type="ARBA" id="ARBA00004141"/>
    </source>
</evidence>
<comment type="similarity">
    <text evidence="2">Belongs to the multi antimicrobial extrusion (MATE) (TC 2.A.66.1) family.</text>
</comment>
<dbReference type="Pfam" id="PF01554">
    <property type="entry name" value="MatE"/>
    <property type="match status" value="1"/>
</dbReference>
<evidence type="ECO:0000313" key="7">
    <source>
        <dbReference type="EMBL" id="CAD8928047.1"/>
    </source>
</evidence>
<keyword evidence="3 6" id="KW-0812">Transmembrane</keyword>
<feature type="transmembrane region" description="Helical" evidence="6">
    <location>
        <begin position="42"/>
        <end position="61"/>
    </location>
</feature>
<dbReference type="GO" id="GO:0042910">
    <property type="term" value="F:xenobiotic transmembrane transporter activity"/>
    <property type="evidence" value="ECO:0007669"/>
    <property type="project" value="InterPro"/>
</dbReference>
<dbReference type="AlphaFoldDB" id="A0A7S1GHV3"/>
<dbReference type="GO" id="GO:0015297">
    <property type="term" value="F:antiporter activity"/>
    <property type="evidence" value="ECO:0007669"/>
    <property type="project" value="InterPro"/>
</dbReference>
<organism evidence="7">
    <name type="scientific">Picochlorum oklahomense</name>
    <dbReference type="NCBI Taxonomy" id="249345"/>
    <lineage>
        <taxon>Eukaryota</taxon>
        <taxon>Viridiplantae</taxon>
        <taxon>Chlorophyta</taxon>
        <taxon>core chlorophytes</taxon>
        <taxon>Trebouxiophyceae</taxon>
        <taxon>Trebouxiophyceae incertae sedis</taxon>
        <taxon>Picochlorum</taxon>
    </lineage>
</organism>
<feature type="transmembrane region" description="Helical" evidence="6">
    <location>
        <begin position="291"/>
        <end position="314"/>
    </location>
</feature>
<accession>A0A7S1GHV3</accession>
<gene>
    <name evidence="7" type="ORF">POKL1161_LOCUS400</name>
</gene>
<evidence type="ECO:0000256" key="5">
    <source>
        <dbReference type="ARBA" id="ARBA00023136"/>
    </source>
</evidence>
<dbReference type="InterPro" id="IPR002528">
    <property type="entry name" value="MATE_fam"/>
</dbReference>
<evidence type="ECO:0000256" key="6">
    <source>
        <dbReference type="SAM" id="Phobius"/>
    </source>
</evidence>
<comment type="subcellular location">
    <subcellularLocation>
        <location evidence="1">Membrane</location>
        <topology evidence="1">Multi-pass membrane protein</topology>
    </subcellularLocation>
</comment>
<name>A0A7S1GHV3_9CHLO</name>
<feature type="transmembrane region" description="Helical" evidence="6">
    <location>
        <begin position="202"/>
        <end position="224"/>
    </location>
</feature>
<evidence type="ECO:0000256" key="4">
    <source>
        <dbReference type="ARBA" id="ARBA00022989"/>
    </source>
</evidence>
<protein>
    <recommendedName>
        <fullName evidence="8">Polysaccharide biosynthesis protein C-terminal domain-containing protein</fullName>
    </recommendedName>
</protein>
<evidence type="ECO:0008006" key="8">
    <source>
        <dbReference type="Google" id="ProtNLM"/>
    </source>
</evidence>
<dbReference type="InterPro" id="IPR044644">
    <property type="entry name" value="DinF-like"/>
</dbReference>
<feature type="transmembrane region" description="Helical" evidence="6">
    <location>
        <begin position="73"/>
        <end position="93"/>
    </location>
</feature>
<feature type="transmembrane region" description="Helical" evidence="6">
    <location>
        <begin position="263"/>
        <end position="285"/>
    </location>
</feature>
<proteinExistence type="inferred from homology"/>
<feature type="transmembrane region" description="Helical" evidence="6">
    <location>
        <begin position="15"/>
        <end position="35"/>
    </location>
</feature>
<reference evidence="7" key="1">
    <citation type="submission" date="2021-01" db="EMBL/GenBank/DDBJ databases">
        <authorList>
            <person name="Corre E."/>
            <person name="Pelletier E."/>
            <person name="Niang G."/>
            <person name="Scheremetjew M."/>
            <person name="Finn R."/>
            <person name="Kale V."/>
            <person name="Holt S."/>
            <person name="Cochrane G."/>
            <person name="Meng A."/>
            <person name="Brown T."/>
            <person name="Cohen L."/>
        </authorList>
    </citation>
    <scope>NUCLEOTIDE SEQUENCE</scope>
    <source>
        <strain evidence="7">CCMP2329</strain>
    </source>
</reference>
<sequence length="329" mass="35286">MGTDARVIPLAREYLLIRAMGLPCVLVMNAFQGLCLGKQDTITPMIVCAMATAINIVWDIILVSQYHMGVKGAALATVSAQFCGMVAMALMVFRSNTYSEIRFKDLFALPRADRVKKFATVGCTLIARTLAGMSAYVSMATAATRMGIIASASHQVAMQLFWFISYLPEPLSMAAQTLVAKEYTKNPPAAASWARMLVTSGVLFAIVLSISAAGALAWGAGLFSKDVLIRQTVSSLAPYGALAMAICSMMMMFDGISLGSNALLHLPAGVGLGLVSVLCILYTTAPFGLPSVWWALSGFYASRLFVHVLYYGIVSRPRNVFFVRDAASL</sequence>
<dbReference type="GO" id="GO:0016020">
    <property type="term" value="C:membrane"/>
    <property type="evidence" value="ECO:0007669"/>
    <property type="project" value="UniProtKB-SubCell"/>
</dbReference>
<feature type="transmembrane region" description="Helical" evidence="6">
    <location>
        <begin position="236"/>
        <end position="256"/>
    </location>
</feature>
<dbReference type="EMBL" id="HBFV01000586">
    <property type="protein sequence ID" value="CAD8928047.1"/>
    <property type="molecule type" value="Transcribed_RNA"/>
</dbReference>
<dbReference type="PANTHER" id="PTHR42893">
    <property type="entry name" value="PROTEIN DETOXIFICATION 44, CHLOROPLASTIC-RELATED"/>
    <property type="match status" value="1"/>
</dbReference>
<evidence type="ECO:0000256" key="2">
    <source>
        <dbReference type="ARBA" id="ARBA00010199"/>
    </source>
</evidence>
<dbReference type="PANTHER" id="PTHR42893:SF44">
    <property type="entry name" value="PROTEIN DETOXIFICATION"/>
    <property type="match status" value="1"/>
</dbReference>
<keyword evidence="5 6" id="KW-0472">Membrane</keyword>
<keyword evidence="4 6" id="KW-1133">Transmembrane helix</keyword>
<evidence type="ECO:0000256" key="3">
    <source>
        <dbReference type="ARBA" id="ARBA00022692"/>
    </source>
</evidence>